<feature type="transmembrane region" description="Helical" evidence="9">
    <location>
        <begin position="131"/>
        <end position="155"/>
    </location>
</feature>
<organism evidence="11 12">
    <name type="scientific">Limobrevibacterium gyesilva</name>
    <dbReference type="NCBI Taxonomy" id="2991712"/>
    <lineage>
        <taxon>Bacteria</taxon>
        <taxon>Pseudomonadati</taxon>
        <taxon>Pseudomonadota</taxon>
        <taxon>Alphaproteobacteria</taxon>
        <taxon>Acetobacterales</taxon>
        <taxon>Acetobacteraceae</taxon>
        <taxon>Limobrevibacterium</taxon>
    </lineage>
</organism>
<keyword evidence="2 9" id="KW-0813">Transport</keyword>
<keyword evidence="4 9" id="KW-0812">Transmembrane</keyword>
<keyword evidence="6" id="KW-0653">Protein transport</keyword>
<dbReference type="AlphaFoldDB" id="A0AA42CEE2"/>
<feature type="transmembrane region" description="Helical" evidence="9">
    <location>
        <begin position="86"/>
        <end position="111"/>
    </location>
</feature>
<keyword evidence="5" id="KW-0571">Peptide transport</keyword>
<evidence type="ECO:0000256" key="7">
    <source>
        <dbReference type="ARBA" id="ARBA00022989"/>
    </source>
</evidence>
<dbReference type="Pfam" id="PF00528">
    <property type="entry name" value="BPD_transp_1"/>
    <property type="match status" value="1"/>
</dbReference>
<dbReference type="GO" id="GO:0055085">
    <property type="term" value="P:transmembrane transport"/>
    <property type="evidence" value="ECO:0007669"/>
    <property type="project" value="InterPro"/>
</dbReference>
<dbReference type="GO" id="GO:0015833">
    <property type="term" value="P:peptide transport"/>
    <property type="evidence" value="ECO:0007669"/>
    <property type="project" value="UniProtKB-KW"/>
</dbReference>
<evidence type="ECO:0000256" key="2">
    <source>
        <dbReference type="ARBA" id="ARBA00022448"/>
    </source>
</evidence>
<evidence type="ECO:0000256" key="1">
    <source>
        <dbReference type="ARBA" id="ARBA00004651"/>
    </source>
</evidence>
<evidence type="ECO:0000256" key="9">
    <source>
        <dbReference type="RuleBase" id="RU363032"/>
    </source>
</evidence>
<evidence type="ECO:0000256" key="8">
    <source>
        <dbReference type="ARBA" id="ARBA00023136"/>
    </source>
</evidence>
<evidence type="ECO:0000256" key="6">
    <source>
        <dbReference type="ARBA" id="ARBA00022927"/>
    </source>
</evidence>
<keyword evidence="7 9" id="KW-1133">Transmembrane helix</keyword>
<name>A0AA42CEE2_9PROT</name>
<reference evidence="11" key="1">
    <citation type="submission" date="2022-09" db="EMBL/GenBank/DDBJ databases">
        <title>Rhodovastum sp. nov. RN2-1 isolated from soil in Seongnam, South Korea.</title>
        <authorList>
            <person name="Le N.T."/>
        </authorList>
    </citation>
    <scope>NUCLEOTIDE SEQUENCE</scope>
    <source>
        <strain evidence="11">RN2-1</strain>
    </source>
</reference>
<dbReference type="CDD" id="cd06261">
    <property type="entry name" value="TM_PBP2"/>
    <property type="match status" value="1"/>
</dbReference>
<evidence type="ECO:0000256" key="5">
    <source>
        <dbReference type="ARBA" id="ARBA00022856"/>
    </source>
</evidence>
<reference evidence="11" key="2">
    <citation type="submission" date="2022-10" db="EMBL/GenBank/DDBJ databases">
        <authorList>
            <person name="Trinh H.N."/>
        </authorList>
    </citation>
    <scope>NUCLEOTIDE SEQUENCE</scope>
    <source>
        <strain evidence="11">RN2-1</strain>
    </source>
</reference>
<dbReference type="Gene3D" id="1.10.3720.10">
    <property type="entry name" value="MetI-like"/>
    <property type="match status" value="1"/>
</dbReference>
<evidence type="ECO:0000256" key="3">
    <source>
        <dbReference type="ARBA" id="ARBA00022475"/>
    </source>
</evidence>
<dbReference type="InterPro" id="IPR025966">
    <property type="entry name" value="OppC_N"/>
</dbReference>
<dbReference type="PANTHER" id="PTHR43386:SF1">
    <property type="entry name" value="D,D-DIPEPTIDE TRANSPORT SYSTEM PERMEASE PROTEIN DDPC-RELATED"/>
    <property type="match status" value="1"/>
</dbReference>
<sequence>MSGAAPAPARRVLRRVLSAPGALAGALILAVLIAGAILAPLVVPYDWNETRVCARLAAPSATHWFGCDLYGRDIFSRVLYGGRYSLSVGIATVAVSLIFGGLFGTVIGYAGGRIDALGTRAIDVMLGFPPIIMAILVVAVLGVGVWNAALAVGIAGIPRFARVVRGATLSLVEREFIEGAHAIGADRTRVIRRHLLPNLAPTLIVLTSLDLGNAILSTATLSFLGLGAQPPAPEWGAMLNAGREFIRYAPWTMLFPGAALFLAVMAVNLVGDRLSQVLDPRQRGRS</sequence>
<comment type="similarity">
    <text evidence="9">Belongs to the binding-protein-dependent transport system permease family.</text>
</comment>
<comment type="subcellular location">
    <subcellularLocation>
        <location evidence="1 9">Cell membrane</location>
        <topology evidence="1 9">Multi-pass membrane protein</topology>
    </subcellularLocation>
</comment>
<evidence type="ECO:0000259" key="10">
    <source>
        <dbReference type="PROSITE" id="PS50928"/>
    </source>
</evidence>
<protein>
    <submittedName>
        <fullName evidence="11">ABC transporter permease</fullName>
    </submittedName>
</protein>
<dbReference type="GO" id="GO:0005886">
    <property type="term" value="C:plasma membrane"/>
    <property type="evidence" value="ECO:0007669"/>
    <property type="project" value="UniProtKB-SubCell"/>
</dbReference>
<dbReference type="RefSeq" id="WP_264714669.1">
    <property type="nucleotide sequence ID" value="NZ_JAPDNT010000013.1"/>
</dbReference>
<feature type="transmembrane region" description="Helical" evidence="9">
    <location>
        <begin position="22"/>
        <end position="43"/>
    </location>
</feature>
<dbReference type="InterPro" id="IPR050366">
    <property type="entry name" value="BP-dependent_transpt_permease"/>
</dbReference>
<feature type="transmembrane region" description="Helical" evidence="9">
    <location>
        <begin position="248"/>
        <end position="271"/>
    </location>
</feature>
<dbReference type="InterPro" id="IPR035906">
    <property type="entry name" value="MetI-like_sf"/>
</dbReference>
<dbReference type="PANTHER" id="PTHR43386">
    <property type="entry name" value="OLIGOPEPTIDE TRANSPORT SYSTEM PERMEASE PROTEIN APPC"/>
    <property type="match status" value="1"/>
</dbReference>
<comment type="caution">
    <text evidence="11">The sequence shown here is derived from an EMBL/GenBank/DDBJ whole genome shotgun (WGS) entry which is preliminary data.</text>
</comment>
<dbReference type="InterPro" id="IPR000515">
    <property type="entry name" value="MetI-like"/>
</dbReference>
<evidence type="ECO:0000313" key="11">
    <source>
        <dbReference type="EMBL" id="MCW3475938.1"/>
    </source>
</evidence>
<dbReference type="SUPFAM" id="SSF161098">
    <property type="entry name" value="MetI-like"/>
    <property type="match status" value="1"/>
</dbReference>
<evidence type="ECO:0000256" key="4">
    <source>
        <dbReference type="ARBA" id="ARBA00022692"/>
    </source>
</evidence>
<evidence type="ECO:0000313" key="12">
    <source>
        <dbReference type="Proteomes" id="UP001165679"/>
    </source>
</evidence>
<keyword evidence="3" id="KW-1003">Cell membrane</keyword>
<dbReference type="Pfam" id="PF12911">
    <property type="entry name" value="OppC_N"/>
    <property type="match status" value="1"/>
</dbReference>
<keyword evidence="12" id="KW-1185">Reference proteome</keyword>
<gene>
    <name evidence="11" type="ORF">OL599_15270</name>
</gene>
<dbReference type="GO" id="GO:0015031">
    <property type="term" value="P:protein transport"/>
    <property type="evidence" value="ECO:0007669"/>
    <property type="project" value="UniProtKB-KW"/>
</dbReference>
<accession>A0AA42CEE2</accession>
<keyword evidence="8 9" id="KW-0472">Membrane</keyword>
<dbReference type="EMBL" id="JAPDNT010000013">
    <property type="protein sequence ID" value="MCW3475938.1"/>
    <property type="molecule type" value="Genomic_DNA"/>
</dbReference>
<proteinExistence type="inferred from homology"/>
<dbReference type="Proteomes" id="UP001165679">
    <property type="component" value="Unassembled WGS sequence"/>
</dbReference>
<dbReference type="PROSITE" id="PS50928">
    <property type="entry name" value="ABC_TM1"/>
    <property type="match status" value="1"/>
</dbReference>
<feature type="domain" description="ABC transmembrane type-1" evidence="10">
    <location>
        <begin position="82"/>
        <end position="271"/>
    </location>
</feature>